<comment type="similarity">
    <text evidence="1 8">Belongs to the SOS response-associated peptidase family.</text>
</comment>
<dbReference type="GO" id="GO:0008233">
    <property type="term" value="F:peptidase activity"/>
    <property type="evidence" value="ECO:0007669"/>
    <property type="project" value="UniProtKB-KW"/>
</dbReference>
<evidence type="ECO:0000256" key="4">
    <source>
        <dbReference type="ARBA" id="ARBA00022801"/>
    </source>
</evidence>
<dbReference type="EMBL" id="SACN01000003">
    <property type="protein sequence ID" value="RVT90337.1"/>
    <property type="molecule type" value="Genomic_DNA"/>
</dbReference>
<keyword evidence="4 8" id="KW-0378">Hydrolase</keyword>
<protein>
    <recommendedName>
        <fullName evidence="8">Abasic site processing protein</fullName>
        <ecNumber evidence="8">3.4.-.-</ecNumber>
    </recommendedName>
</protein>
<dbReference type="Gene3D" id="3.90.1680.10">
    <property type="entry name" value="SOS response associated peptidase-like"/>
    <property type="match status" value="1"/>
</dbReference>
<keyword evidence="3" id="KW-0227">DNA damage</keyword>
<keyword evidence="5" id="KW-0190">Covalent protein-DNA linkage</keyword>
<dbReference type="GO" id="GO:0016829">
    <property type="term" value="F:lyase activity"/>
    <property type="evidence" value="ECO:0007669"/>
    <property type="project" value="UniProtKB-KW"/>
</dbReference>
<evidence type="ECO:0000256" key="1">
    <source>
        <dbReference type="ARBA" id="ARBA00008136"/>
    </source>
</evidence>
<dbReference type="PANTHER" id="PTHR13604:SF0">
    <property type="entry name" value="ABASIC SITE PROCESSING PROTEIN HMCES"/>
    <property type="match status" value="1"/>
</dbReference>
<gene>
    <name evidence="9" type="ORF">EOD43_18900</name>
</gene>
<organism evidence="9 10">
    <name type="scientific">Sphingomonas crocodyli</name>
    <dbReference type="NCBI Taxonomy" id="1979270"/>
    <lineage>
        <taxon>Bacteria</taxon>
        <taxon>Pseudomonadati</taxon>
        <taxon>Pseudomonadota</taxon>
        <taxon>Alphaproteobacteria</taxon>
        <taxon>Sphingomonadales</taxon>
        <taxon>Sphingomonadaceae</taxon>
        <taxon>Sphingomonas</taxon>
    </lineage>
</organism>
<evidence type="ECO:0000256" key="8">
    <source>
        <dbReference type="RuleBase" id="RU364100"/>
    </source>
</evidence>
<keyword evidence="10" id="KW-1185">Reference proteome</keyword>
<dbReference type="EC" id="3.4.-.-" evidence="8"/>
<dbReference type="Proteomes" id="UP000282971">
    <property type="component" value="Unassembled WGS sequence"/>
</dbReference>
<evidence type="ECO:0000256" key="6">
    <source>
        <dbReference type="ARBA" id="ARBA00023125"/>
    </source>
</evidence>
<dbReference type="InterPro" id="IPR036590">
    <property type="entry name" value="SRAP-like"/>
</dbReference>
<evidence type="ECO:0000256" key="2">
    <source>
        <dbReference type="ARBA" id="ARBA00022670"/>
    </source>
</evidence>
<dbReference type="AlphaFoldDB" id="A0A437LY84"/>
<sequence length="209" mass="23832">MCNDYRLEVDIATIAEDFDDLKIRISMPEGVPNVPAREDIRITDTAPIVRGVDRARGLGELVNRRWSWPGPTGKPVHNFRTEGREFSSKRCLILADGFYEFTKSEDRKQRLKDKWLFTLKEHRWFCIAGIWRSHPDVGEAFTMLTTEAGEDIAPYHHRQIIPLPRNRWADWLDPAVPAVDVLGHLPKASLTVTRVFPPPAPAAQSILAL</sequence>
<reference evidence="9 10" key="1">
    <citation type="submission" date="2019-01" db="EMBL/GenBank/DDBJ databases">
        <authorList>
            <person name="Chen W.-M."/>
        </authorList>
    </citation>
    <scope>NUCLEOTIDE SEQUENCE [LARGE SCALE GENOMIC DNA]</scope>
    <source>
        <strain evidence="9 10">CCP-7</strain>
    </source>
</reference>
<evidence type="ECO:0000256" key="5">
    <source>
        <dbReference type="ARBA" id="ARBA00023124"/>
    </source>
</evidence>
<comment type="caution">
    <text evidence="9">The sequence shown here is derived from an EMBL/GenBank/DDBJ whole genome shotgun (WGS) entry which is preliminary data.</text>
</comment>
<name>A0A437LY84_9SPHN</name>
<evidence type="ECO:0000256" key="3">
    <source>
        <dbReference type="ARBA" id="ARBA00022763"/>
    </source>
</evidence>
<dbReference type="GO" id="GO:0006508">
    <property type="term" value="P:proteolysis"/>
    <property type="evidence" value="ECO:0007669"/>
    <property type="project" value="UniProtKB-KW"/>
</dbReference>
<accession>A0A437LY84</accession>
<evidence type="ECO:0000256" key="7">
    <source>
        <dbReference type="ARBA" id="ARBA00023239"/>
    </source>
</evidence>
<keyword evidence="7" id="KW-0456">Lyase</keyword>
<keyword evidence="6" id="KW-0238">DNA-binding</keyword>
<dbReference type="PANTHER" id="PTHR13604">
    <property type="entry name" value="DC12-RELATED"/>
    <property type="match status" value="1"/>
</dbReference>
<dbReference type="GO" id="GO:0106300">
    <property type="term" value="P:protein-DNA covalent cross-linking repair"/>
    <property type="evidence" value="ECO:0007669"/>
    <property type="project" value="InterPro"/>
</dbReference>
<proteinExistence type="inferred from homology"/>
<dbReference type="InterPro" id="IPR003738">
    <property type="entry name" value="SRAP"/>
</dbReference>
<keyword evidence="2 8" id="KW-0645">Protease</keyword>
<dbReference type="OrthoDB" id="9782620at2"/>
<dbReference type="SUPFAM" id="SSF143081">
    <property type="entry name" value="BB1717-like"/>
    <property type="match status" value="1"/>
</dbReference>
<dbReference type="Pfam" id="PF02586">
    <property type="entry name" value="SRAP"/>
    <property type="match status" value="1"/>
</dbReference>
<dbReference type="GO" id="GO:0003697">
    <property type="term" value="F:single-stranded DNA binding"/>
    <property type="evidence" value="ECO:0007669"/>
    <property type="project" value="InterPro"/>
</dbReference>
<evidence type="ECO:0000313" key="9">
    <source>
        <dbReference type="EMBL" id="RVT90337.1"/>
    </source>
</evidence>
<evidence type="ECO:0000313" key="10">
    <source>
        <dbReference type="Proteomes" id="UP000282971"/>
    </source>
</evidence>